<organism evidence="10 11">
    <name type="scientific">Wenjunlia vitaminophila</name>
    <name type="common">Streptomyces vitaminophilus</name>
    <dbReference type="NCBI Taxonomy" id="76728"/>
    <lineage>
        <taxon>Bacteria</taxon>
        <taxon>Bacillati</taxon>
        <taxon>Actinomycetota</taxon>
        <taxon>Actinomycetes</taxon>
        <taxon>Kitasatosporales</taxon>
        <taxon>Streptomycetaceae</taxon>
        <taxon>Wenjunlia</taxon>
    </lineage>
</organism>
<dbReference type="Proteomes" id="UP000050867">
    <property type="component" value="Unassembled WGS sequence"/>
</dbReference>
<dbReference type="EMBL" id="LLZU01000038">
    <property type="protein sequence ID" value="KRV47180.1"/>
    <property type="molecule type" value="Genomic_DNA"/>
</dbReference>
<dbReference type="EC" id="2.7.1.12" evidence="3 9"/>
<evidence type="ECO:0000256" key="7">
    <source>
        <dbReference type="ARBA" id="ARBA00022840"/>
    </source>
</evidence>
<comment type="catalytic activity">
    <reaction evidence="8 9">
        <text>D-gluconate + ATP = 6-phospho-D-gluconate + ADP + H(+)</text>
        <dbReference type="Rhea" id="RHEA:19433"/>
        <dbReference type="ChEBI" id="CHEBI:15378"/>
        <dbReference type="ChEBI" id="CHEBI:18391"/>
        <dbReference type="ChEBI" id="CHEBI:30616"/>
        <dbReference type="ChEBI" id="CHEBI:58759"/>
        <dbReference type="ChEBI" id="CHEBI:456216"/>
        <dbReference type="EC" id="2.7.1.12"/>
    </reaction>
</comment>
<comment type="caution">
    <text evidence="10">The sequence shown here is derived from an EMBL/GenBank/DDBJ whole genome shotgun (WGS) entry which is preliminary data.</text>
</comment>
<evidence type="ECO:0000256" key="6">
    <source>
        <dbReference type="ARBA" id="ARBA00022777"/>
    </source>
</evidence>
<keyword evidence="4 9" id="KW-0808">Transferase</keyword>
<proteinExistence type="inferred from homology"/>
<dbReference type="AlphaFoldDB" id="A0A0T6LMV5"/>
<evidence type="ECO:0000256" key="8">
    <source>
        <dbReference type="ARBA" id="ARBA00048090"/>
    </source>
</evidence>
<evidence type="ECO:0000313" key="11">
    <source>
        <dbReference type="Proteomes" id="UP000050867"/>
    </source>
</evidence>
<dbReference type="GO" id="GO:0005975">
    <property type="term" value="P:carbohydrate metabolic process"/>
    <property type="evidence" value="ECO:0007669"/>
    <property type="project" value="InterPro"/>
</dbReference>
<protein>
    <recommendedName>
        <fullName evidence="3 9">Gluconokinase</fullName>
        <ecNumber evidence="3 9">2.7.1.12</ecNumber>
    </recommendedName>
</protein>
<evidence type="ECO:0000256" key="9">
    <source>
        <dbReference type="RuleBase" id="RU363066"/>
    </source>
</evidence>
<evidence type="ECO:0000256" key="4">
    <source>
        <dbReference type="ARBA" id="ARBA00022679"/>
    </source>
</evidence>
<comment type="pathway">
    <text evidence="1">Carbohydrate acid metabolism.</text>
</comment>
<reference evidence="10 11" key="1">
    <citation type="submission" date="2015-10" db="EMBL/GenBank/DDBJ databases">
        <title>Draft genome sequence of pyrrolomycin-producing Streptomyces vitaminophilus.</title>
        <authorList>
            <person name="Graham D.E."/>
            <person name="Mahan K.M."/>
            <person name="Klingeman D.M."/>
            <person name="Hettich R.L."/>
            <person name="Parry R.J."/>
        </authorList>
    </citation>
    <scope>NUCLEOTIDE SEQUENCE [LARGE SCALE GENOMIC DNA]</scope>
    <source>
        <strain evidence="10 11">ATCC 31673</strain>
    </source>
</reference>
<name>A0A0T6LMV5_WENVI</name>
<dbReference type="InterPro" id="IPR031322">
    <property type="entry name" value="Shikimate/glucono_kinase"/>
</dbReference>
<evidence type="ECO:0000313" key="10">
    <source>
        <dbReference type="EMBL" id="KRV47180.1"/>
    </source>
</evidence>
<dbReference type="OrthoDB" id="9795716at2"/>
<dbReference type="PANTHER" id="PTHR43442:SF3">
    <property type="entry name" value="GLUCONOKINASE-RELATED"/>
    <property type="match status" value="1"/>
</dbReference>
<dbReference type="Pfam" id="PF01202">
    <property type="entry name" value="SKI"/>
    <property type="match status" value="1"/>
</dbReference>
<sequence length="158" mass="17127">MGVAGTGKSTVGRLLAELLAVPFADADDFHPPANIAKMSAGKPLDDADREPWLDAVGAWTAHRGTTGGVVGCSALKRCYRDRLRTHNPDVFFLYLHGDPDLIAARLDGRRGHFMKTGMLRSQLRDLQPLEPDERGTAEDVSQAPAVIADRVAAVLRTR</sequence>
<dbReference type="InterPro" id="IPR027417">
    <property type="entry name" value="P-loop_NTPase"/>
</dbReference>
<dbReference type="InterPro" id="IPR006001">
    <property type="entry name" value="Therm_gnt_kin"/>
</dbReference>
<keyword evidence="5 9" id="KW-0547">Nucleotide-binding</keyword>
<dbReference type="GO" id="GO:0005737">
    <property type="term" value="C:cytoplasm"/>
    <property type="evidence" value="ECO:0007669"/>
    <property type="project" value="TreeGrafter"/>
</dbReference>
<dbReference type="STRING" id="76728.AQ490_09015"/>
<evidence type="ECO:0000256" key="1">
    <source>
        <dbReference type="ARBA" id="ARBA00004761"/>
    </source>
</evidence>
<dbReference type="eggNOG" id="COG3265">
    <property type="taxonomic scope" value="Bacteria"/>
</dbReference>
<dbReference type="PANTHER" id="PTHR43442">
    <property type="entry name" value="GLUCONOKINASE-RELATED"/>
    <property type="match status" value="1"/>
</dbReference>
<dbReference type="GO" id="GO:0005524">
    <property type="term" value="F:ATP binding"/>
    <property type="evidence" value="ECO:0007669"/>
    <property type="project" value="UniProtKB-KW"/>
</dbReference>
<evidence type="ECO:0000256" key="5">
    <source>
        <dbReference type="ARBA" id="ARBA00022741"/>
    </source>
</evidence>
<dbReference type="GO" id="GO:0046316">
    <property type="term" value="F:gluconokinase activity"/>
    <property type="evidence" value="ECO:0007669"/>
    <property type="project" value="UniProtKB-EC"/>
</dbReference>
<dbReference type="SUPFAM" id="SSF52540">
    <property type="entry name" value="P-loop containing nucleoside triphosphate hydrolases"/>
    <property type="match status" value="1"/>
</dbReference>
<dbReference type="NCBIfam" id="TIGR01313">
    <property type="entry name" value="therm_gnt_kin"/>
    <property type="match status" value="1"/>
</dbReference>
<keyword evidence="7 9" id="KW-0067">ATP-binding</keyword>
<comment type="similarity">
    <text evidence="2 9">Belongs to the gluconokinase GntK/GntV family.</text>
</comment>
<accession>A0A0T6LMV5</accession>
<keyword evidence="11" id="KW-1185">Reference proteome</keyword>
<gene>
    <name evidence="10" type="ORF">AQ490_09015</name>
</gene>
<keyword evidence="6 9" id="KW-0418">Kinase</keyword>
<evidence type="ECO:0000256" key="3">
    <source>
        <dbReference type="ARBA" id="ARBA00012054"/>
    </source>
</evidence>
<dbReference type="Gene3D" id="3.40.50.300">
    <property type="entry name" value="P-loop containing nucleotide triphosphate hydrolases"/>
    <property type="match status" value="1"/>
</dbReference>
<dbReference type="CDD" id="cd02021">
    <property type="entry name" value="GntK"/>
    <property type="match status" value="1"/>
</dbReference>
<evidence type="ECO:0000256" key="2">
    <source>
        <dbReference type="ARBA" id="ARBA00008420"/>
    </source>
</evidence>